<sequence>MPIKPQWRKFNRTPSHRQSLLRNIVSSLIIHESIQTTLPKAKEAQKIADRLITYAKKGENNKSAYKSIQSIKPEETIPKLYKIFKKRFSKRSGGYTRVIKLPPRKSDSAPMAILEYIDGPKDTLFFMTAKTILRNEDLNKKMSEITLKNIKKTTQFQDNLTLKNTVIQLRQFLNNKKKTINTI</sequence>
<dbReference type="Proteomes" id="UP000768646">
    <property type="component" value="Unassembled WGS sequence"/>
</dbReference>
<organism evidence="1 2">
    <name type="scientific">Pneumocystis oryctolagi</name>
    <dbReference type="NCBI Taxonomy" id="42067"/>
    <lineage>
        <taxon>Eukaryota</taxon>
        <taxon>Fungi</taxon>
        <taxon>Dikarya</taxon>
        <taxon>Ascomycota</taxon>
        <taxon>Taphrinomycotina</taxon>
        <taxon>Pneumocystomycetes</taxon>
        <taxon>Pneumocystaceae</taxon>
        <taxon>Pneumocystis</taxon>
    </lineage>
</organism>
<protein>
    <submittedName>
        <fullName evidence="1">Uncharacterized protein</fullName>
    </submittedName>
</protein>
<gene>
    <name evidence="1" type="ORF">PORY_001280</name>
</gene>
<evidence type="ECO:0000313" key="1">
    <source>
        <dbReference type="EMBL" id="KAG4305110.1"/>
    </source>
</evidence>
<accession>A0ACB7CDH9</accession>
<comment type="caution">
    <text evidence="1">The sequence shown here is derived from an EMBL/GenBank/DDBJ whole genome shotgun (WGS) entry which is preliminary data.</text>
</comment>
<proteinExistence type="predicted"/>
<name>A0ACB7CDH9_9ASCO</name>
<dbReference type="EMBL" id="JABTEG010000004">
    <property type="protein sequence ID" value="KAG4305110.1"/>
    <property type="molecule type" value="Genomic_DNA"/>
</dbReference>
<evidence type="ECO:0000313" key="2">
    <source>
        <dbReference type="Proteomes" id="UP000768646"/>
    </source>
</evidence>
<keyword evidence="2" id="KW-1185">Reference proteome</keyword>
<reference evidence="1 2" key="1">
    <citation type="journal article" date="2021" name="Commun. Biol.">
        <title>Genomic insights into the host specific adaptation of the Pneumocystis genus.</title>
        <authorList>
            <person name="Cisse O.H."/>
            <person name="Ma L."/>
            <person name="Dekker J.P."/>
            <person name="Khil P.P."/>
            <person name="Youn J.-H."/>
            <person name="Brenchley J.M."/>
            <person name="Blair R."/>
            <person name="Pahar B."/>
            <person name="Chabe M."/>
            <person name="Van Rompay K.K.A."/>
            <person name="Keesler R."/>
            <person name="Sukura A."/>
            <person name="Hirsch V."/>
            <person name="Kutty G."/>
            <person name="Liu Y."/>
            <person name="Peng L."/>
            <person name="Chen J."/>
            <person name="Song J."/>
            <person name="Weissenbacher-Lang C."/>
            <person name="Xu J."/>
            <person name="Upham N.S."/>
            <person name="Stajich J.E."/>
            <person name="Cuomo C.A."/>
            <person name="Cushion M.T."/>
            <person name="Kovacs J.A."/>
        </authorList>
    </citation>
    <scope>NUCLEOTIDE SEQUENCE [LARGE SCALE GENOMIC DNA]</scope>
    <source>
        <strain evidence="1 2">RABM</strain>
    </source>
</reference>